<keyword evidence="13" id="KW-0805">Transcription regulation</keyword>
<feature type="compositionally biased region" description="Low complexity" evidence="27">
    <location>
        <begin position="2654"/>
        <end position="2666"/>
    </location>
</feature>
<keyword evidence="11" id="KW-0156">Chromatin regulator</keyword>
<feature type="compositionally biased region" description="Basic and acidic residues" evidence="27">
    <location>
        <begin position="114"/>
        <end position="128"/>
    </location>
</feature>
<feature type="region of interest" description="Disordered" evidence="27">
    <location>
        <begin position="3293"/>
        <end position="3439"/>
    </location>
</feature>
<dbReference type="OMA" id="CAVWSAG"/>
<dbReference type="Pfam" id="PF00856">
    <property type="entry name" value="SET"/>
    <property type="match status" value="1"/>
</dbReference>
<evidence type="ECO:0000256" key="15">
    <source>
        <dbReference type="ARBA" id="ARBA00023125"/>
    </source>
</evidence>
<keyword evidence="20" id="KW-0449">Lipoprotein</keyword>
<evidence type="ECO:0000256" key="7">
    <source>
        <dbReference type="ARBA" id="ARBA00022723"/>
    </source>
</evidence>
<dbReference type="GO" id="GO:0032259">
    <property type="term" value="P:methylation"/>
    <property type="evidence" value="ECO:0007669"/>
    <property type="project" value="UniProtKB-KW"/>
</dbReference>
<evidence type="ECO:0000256" key="5">
    <source>
        <dbReference type="ARBA" id="ARBA00022679"/>
    </source>
</evidence>
<feature type="compositionally biased region" description="Low complexity" evidence="27">
    <location>
        <begin position="1671"/>
        <end position="1682"/>
    </location>
</feature>
<keyword evidence="2" id="KW-0488">Methylation</keyword>
<feature type="compositionally biased region" description="Low complexity" evidence="27">
    <location>
        <begin position="454"/>
        <end position="464"/>
    </location>
</feature>
<reference evidence="31" key="2">
    <citation type="submission" date="2025-08" db="UniProtKB">
        <authorList>
            <consortium name="Ensembl"/>
        </authorList>
    </citation>
    <scope>IDENTIFICATION</scope>
    <source>
        <strain evidence="31">Guanapo</strain>
    </source>
</reference>
<evidence type="ECO:0000256" key="11">
    <source>
        <dbReference type="ARBA" id="ARBA00022853"/>
    </source>
</evidence>
<feature type="compositionally biased region" description="Low complexity" evidence="27">
    <location>
        <begin position="780"/>
        <end position="796"/>
    </location>
</feature>
<keyword evidence="7" id="KW-0479">Metal-binding</keyword>
<keyword evidence="32" id="KW-1185">Reference proteome</keyword>
<reference evidence="31" key="3">
    <citation type="submission" date="2025-09" db="UniProtKB">
        <authorList>
            <consortium name="Ensembl"/>
        </authorList>
    </citation>
    <scope>IDENTIFICATION</scope>
    <source>
        <strain evidence="31">Guanapo</strain>
    </source>
</reference>
<feature type="compositionally biased region" description="Low complexity" evidence="27">
    <location>
        <begin position="714"/>
        <end position="751"/>
    </location>
</feature>
<dbReference type="SMART" id="SM00541">
    <property type="entry name" value="FYRN"/>
    <property type="match status" value="1"/>
</dbReference>
<keyword evidence="21" id="KW-0012">Acyltransferase</keyword>
<feature type="domain" description="Post-SET" evidence="29">
    <location>
        <begin position="3983"/>
        <end position="3999"/>
    </location>
</feature>
<feature type="compositionally biased region" description="Basic and acidic residues" evidence="27">
    <location>
        <begin position="135"/>
        <end position="155"/>
    </location>
</feature>
<feature type="region of interest" description="Disordered" evidence="27">
    <location>
        <begin position="2203"/>
        <end position="2440"/>
    </location>
</feature>
<comment type="catalytic activity">
    <reaction evidence="23">
        <text>L-lysyl(4)-[histone H3] + S-adenosyl-L-methionine = N(6)-methyl-L-lysyl(4)-[histone H3] + S-adenosyl-L-homocysteine + H(+)</text>
        <dbReference type="Rhea" id="RHEA:60264"/>
        <dbReference type="Rhea" id="RHEA-COMP:15543"/>
        <dbReference type="Rhea" id="RHEA-COMP:15547"/>
        <dbReference type="ChEBI" id="CHEBI:15378"/>
        <dbReference type="ChEBI" id="CHEBI:29969"/>
        <dbReference type="ChEBI" id="CHEBI:57856"/>
        <dbReference type="ChEBI" id="CHEBI:59789"/>
        <dbReference type="ChEBI" id="CHEBI:61929"/>
        <dbReference type="EC" id="2.1.1.364"/>
    </reaction>
    <physiologicalReaction direction="left-to-right" evidence="23">
        <dbReference type="Rhea" id="RHEA:60265"/>
    </physiologicalReaction>
</comment>
<dbReference type="Pfam" id="PF13832">
    <property type="entry name" value="zf-HC5HC2H_2"/>
    <property type="match status" value="1"/>
</dbReference>
<proteinExistence type="predicted"/>
<dbReference type="FunFam" id="1.10.30.10:FF:000009">
    <property type="entry name" value="Histone-lysine N-methyltransferase"/>
    <property type="match status" value="1"/>
</dbReference>
<dbReference type="GO" id="GO:0003677">
    <property type="term" value="F:DNA binding"/>
    <property type="evidence" value="ECO:0007669"/>
    <property type="project" value="UniProtKB-KW"/>
</dbReference>
<evidence type="ECO:0000313" key="31">
    <source>
        <dbReference type="Ensembl" id="ENSPREP00000031256.1"/>
    </source>
</evidence>
<keyword evidence="16" id="KW-0564">Palmitate</keyword>
<evidence type="ECO:0000256" key="6">
    <source>
        <dbReference type="ARBA" id="ARBA00022691"/>
    </source>
</evidence>
<evidence type="ECO:0000256" key="25">
    <source>
        <dbReference type="ARBA" id="ARBA00065668"/>
    </source>
</evidence>
<keyword evidence="9" id="KW-0863">Zinc-finger</keyword>
<feature type="compositionally biased region" description="Low complexity" evidence="27">
    <location>
        <begin position="2412"/>
        <end position="2422"/>
    </location>
</feature>
<evidence type="ECO:0000259" key="29">
    <source>
        <dbReference type="PROSITE" id="PS50868"/>
    </source>
</evidence>
<feature type="compositionally biased region" description="Low complexity" evidence="27">
    <location>
        <begin position="382"/>
        <end position="393"/>
    </location>
</feature>
<feature type="compositionally biased region" description="Acidic residues" evidence="27">
    <location>
        <begin position="3046"/>
        <end position="3055"/>
    </location>
</feature>
<feature type="compositionally biased region" description="Low complexity" evidence="27">
    <location>
        <begin position="1847"/>
        <end position="1856"/>
    </location>
</feature>
<feature type="region of interest" description="Disordered" evidence="27">
    <location>
        <begin position="2612"/>
        <end position="2761"/>
    </location>
</feature>
<evidence type="ECO:0000313" key="32">
    <source>
        <dbReference type="Proteomes" id="UP000242638"/>
    </source>
</evidence>
<feature type="region of interest" description="Disordered" evidence="27">
    <location>
        <begin position="1843"/>
        <end position="1877"/>
    </location>
</feature>
<keyword evidence="4" id="KW-0489">Methyltransferase</keyword>
<dbReference type="SUPFAM" id="SSF82199">
    <property type="entry name" value="SET domain"/>
    <property type="match status" value="1"/>
</dbReference>
<feature type="region of interest" description="Disordered" evidence="27">
    <location>
        <begin position="3001"/>
        <end position="3105"/>
    </location>
</feature>
<dbReference type="SMART" id="SM00542">
    <property type="entry name" value="FYRC"/>
    <property type="match status" value="1"/>
</dbReference>
<dbReference type="GO" id="GO:0140945">
    <property type="term" value="F:histone H3K4 monomethyltransferase activity"/>
    <property type="evidence" value="ECO:0007669"/>
    <property type="project" value="UniProtKB-EC"/>
</dbReference>
<dbReference type="InterPro" id="IPR001965">
    <property type="entry name" value="Znf_PHD"/>
</dbReference>
<dbReference type="Bgee" id="ENSPREG00000021152">
    <property type="expression patterns" value="Expressed in caudal fin and 1 other cell type or tissue"/>
</dbReference>
<dbReference type="PANTHER" id="PTHR45888">
    <property type="entry name" value="HL01030P-RELATED"/>
    <property type="match status" value="1"/>
</dbReference>
<dbReference type="FunFam" id="3.30.40.10:FF:000002">
    <property type="entry name" value="Histone-lysine N-methyltransferase"/>
    <property type="match status" value="1"/>
</dbReference>
<dbReference type="SUPFAM" id="SSF47095">
    <property type="entry name" value="HMG-box"/>
    <property type="match status" value="1"/>
</dbReference>
<feature type="compositionally biased region" description="Low complexity" evidence="27">
    <location>
        <begin position="907"/>
        <end position="919"/>
    </location>
</feature>
<keyword evidence="17" id="KW-0010">Activator</keyword>
<evidence type="ECO:0000256" key="23">
    <source>
        <dbReference type="ARBA" id="ARBA00049353"/>
    </source>
</evidence>
<reference evidence="32" key="1">
    <citation type="submission" date="2013-11" db="EMBL/GenBank/DDBJ databases">
        <title>The genomic landscape of the Guanapo guppy.</title>
        <authorList>
            <person name="Kuenstner A."/>
            <person name="Dreyer C."/>
        </authorList>
    </citation>
    <scope>NUCLEOTIDE SEQUENCE</scope>
    <source>
        <strain evidence="32">Guanapo</strain>
    </source>
</reference>
<dbReference type="InterPro" id="IPR003616">
    <property type="entry name" value="Post-SET_dom"/>
</dbReference>
<evidence type="ECO:0000256" key="26">
    <source>
        <dbReference type="ARBA" id="ARBA00072631"/>
    </source>
</evidence>
<feature type="compositionally biased region" description="Basic and acidic residues" evidence="27">
    <location>
        <begin position="222"/>
        <end position="232"/>
    </location>
</feature>
<evidence type="ECO:0000256" key="10">
    <source>
        <dbReference type="ARBA" id="ARBA00022833"/>
    </source>
</evidence>
<dbReference type="PROSITE" id="PS50868">
    <property type="entry name" value="POST_SET"/>
    <property type="match status" value="1"/>
</dbReference>
<dbReference type="SUPFAM" id="SSF57903">
    <property type="entry name" value="FYVE/PHD zinc finger"/>
    <property type="match status" value="1"/>
</dbReference>
<feature type="compositionally biased region" description="Low complexity" evidence="27">
    <location>
        <begin position="648"/>
        <end position="660"/>
    </location>
</feature>
<dbReference type="SMART" id="SM00398">
    <property type="entry name" value="HMG"/>
    <property type="match status" value="1"/>
</dbReference>
<dbReference type="FunFam" id="2.170.270.10:FF:000003">
    <property type="entry name" value="Histone-lysine N-methyltransferase"/>
    <property type="match status" value="1"/>
</dbReference>
<feature type="compositionally biased region" description="Polar residues" evidence="27">
    <location>
        <begin position="2893"/>
        <end position="2903"/>
    </location>
</feature>
<keyword evidence="19" id="KW-0539">Nucleus</keyword>
<keyword evidence="18" id="KW-0804">Transcription</keyword>
<feature type="domain" description="SET" evidence="28">
    <location>
        <begin position="3859"/>
        <end position="3975"/>
    </location>
</feature>
<dbReference type="GeneTree" id="ENSGT00940000156707"/>
<dbReference type="Pfam" id="PF05965">
    <property type="entry name" value="FYRC"/>
    <property type="match status" value="1"/>
</dbReference>
<evidence type="ECO:0000256" key="17">
    <source>
        <dbReference type="ARBA" id="ARBA00023159"/>
    </source>
</evidence>
<dbReference type="Pfam" id="PF05964">
    <property type="entry name" value="FYRN"/>
    <property type="match status" value="1"/>
</dbReference>
<name>A0A3P9QAS1_POERE</name>
<feature type="region of interest" description="Disordered" evidence="27">
    <location>
        <begin position="1977"/>
        <end position="2002"/>
    </location>
</feature>
<evidence type="ECO:0000256" key="18">
    <source>
        <dbReference type="ARBA" id="ARBA00023163"/>
    </source>
</evidence>
<keyword evidence="6" id="KW-0949">S-adenosyl-L-methionine</keyword>
<feature type="region of interest" description="Disordered" evidence="27">
    <location>
        <begin position="1665"/>
        <end position="1698"/>
    </location>
</feature>
<dbReference type="PROSITE" id="PS51805">
    <property type="entry name" value="EPHD"/>
    <property type="match status" value="1"/>
</dbReference>
<dbReference type="Gene3D" id="3.30.40.10">
    <property type="entry name" value="Zinc/RING finger domain, C3HC4 (zinc finger)"/>
    <property type="match status" value="2"/>
</dbReference>
<feature type="compositionally biased region" description="Pro residues" evidence="27">
    <location>
        <begin position="3297"/>
        <end position="3312"/>
    </location>
</feature>
<evidence type="ECO:0000256" key="20">
    <source>
        <dbReference type="ARBA" id="ARBA00023288"/>
    </source>
</evidence>
<dbReference type="SMART" id="SM00249">
    <property type="entry name" value="PHD"/>
    <property type="match status" value="2"/>
</dbReference>
<evidence type="ECO:0000256" key="12">
    <source>
        <dbReference type="ARBA" id="ARBA00022990"/>
    </source>
</evidence>
<feature type="compositionally biased region" description="Polar residues" evidence="27">
    <location>
        <begin position="970"/>
        <end position="982"/>
    </location>
</feature>
<dbReference type="GO" id="GO:0045944">
    <property type="term" value="P:positive regulation of transcription by RNA polymerase II"/>
    <property type="evidence" value="ECO:0007669"/>
    <property type="project" value="TreeGrafter"/>
</dbReference>
<dbReference type="GO" id="GO:0008270">
    <property type="term" value="F:zinc ion binding"/>
    <property type="evidence" value="ECO:0007669"/>
    <property type="project" value="UniProtKB-KW"/>
</dbReference>
<feature type="compositionally biased region" description="Polar residues" evidence="27">
    <location>
        <begin position="1523"/>
        <end position="1535"/>
    </location>
</feature>
<dbReference type="InterPro" id="IPR003889">
    <property type="entry name" value="FYrich_C"/>
</dbReference>
<dbReference type="GO" id="GO:0003713">
    <property type="term" value="F:transcription coactivator activity"/>
    <property type="evidence" value="ECO:0007669"/>
    <property type="project" value="TreeGrafter"/>
</dbReference>
<comment type="subunit">
    <text evidence="25">Component of the MLL3 complex (also named ASCOM complex), at least composed of catalytic subunit KMT2C/MLL3, ASH2L, RBBP5, WDR5, NCOA6, DPY30, KDM6A, PAXIP1/PTIP, PAGR1 and alpha- and beta-tubulin. Forms a core complex with the evolutionary conserved subcomplex WRAD composed of WDR5, RBBP5, ASH2L/ASH2 and DPY30 subunits; WRAD differentially stimulates the methyltransferase activity. Interacts (via WIN motif) with WDR5.</text>
</comment>
<feature type="compositionally biased region" description="Polar residues" evidence="27">
    <location>
        <begin position="2223"/>
        <end position="2232"/>
    </location>
</feature>
<dbReference type="Ensembl" id="ENSPRET00000031614.1">
    <property type="protein sequence ID" value="ENSPREP00000031256.1"/>
    <property type="gene ID" value="ENSPREG00000021152.1"/>
</dbReference>
<keyword evidence="3" id="KW-0597">Phosphoprotein</keyword>
<feature type="compositionally biased region" description="Polar residues" evidence="27">
    <location>
        <begin position="2819"/>
        <end position="2831"/>
    </location>
</feature>
<feature type="compositionally biased region" description="Polar residues" evidence="27">
    <location>
        <begin position="1979"/>
        <end position="1989"/>
    </location>
</feature>
<evidence type="ECO:0000256" key="27">
    <source>
        <dbReference type="SAM" id="MobiDB-lite"/>
    </source>
</evidence>
<feature type="region of interest" description="Disordered" evidence="27">
    <location>
        <begin position="1608"/>
        <end position="1638"/>
    </location>
</feature>
<comment type="function">
    <text evidence="24">Histone methyltransferase that catalyzes methyl group transfer from S-adenosyl-L-methionine to the epsilon-amino group of 'Lys-4' of histone H3 (H3K4). Part of chromatin remodeling machinery predominantly forms H3K4me1 methylation marks at active chromatin sites where transcription and DNA repair take place. Likely plays a redundant role with KMT2D in enriching H3K4me1 mark on primed and active enhancer elements.</text>
</comment>
<accession>A0A3P9QAS1</accession>
<dbReference type="PANTHER" id="PTHR45888:SF2">
    <property type="entry name" value="HISTONE-LYSINE N-METHYLTRANSFERASE 2D"/>
    <property type="match status" value="1"/>
</dbReference>
<dbReference type="STRING" id="8081.ENSPREP00000031256"/>
<feature type="compositionally biased region" description="Polar residues" evidence="27">
    <location>
        <begin position="1356"/>
        <end position="1388"/>
    </location>
</feature>
<feature type="region of interest" description="Disordered" evidence="27">
    <location>
        <begin position="1495"/>
        <end position="1545"/>
    </location>
</feature>
<evidence type="ECO:0000256" key="16">
    <source>
        <dbReference type="ARBA" id="ARBA00023139"/>
    </source>
</evidence>
<feature type="compositionally biased region" description="Low complexity" evidence="27">
    <location>
        <begin position="1022"/>
        <end position="1033"/>
    </location>
</feature>
<dbReference type="Proteomes" id="UP000242638">
    <property type="component" value="Unassembled WGS sequence"/>
</dbReference>
<feature type="compositionally biased region" description="Low complexity" evidence="27">
    <location>
        <begin position="1626"/>
        <end position="1635"/>
    </location>
</feature>
<evidence type="ECO:0000256" key="4">
    <source>
        <dbReference type="ARBA" id="ARBA00022603"/>
    </source>
</evidence>
<comment type="subcellular location">
    <subcellularLocation>
        <location evidence="1">Nucleus</location>
    </subcellularLocation>
</comment>
<dbReference type="InterPro" id="IPR001214">
    <property type="entry name" value="SET_dom"/>
</dbReference>
<keyword evidence="14" id="KW-0175">Coiled coil</keyword>
<dbReference type="SMART" id="SM00317">
    <property type="entry name" value="SET"/>
    <property type="match status" value="1"/>
</dbReference>
<evidence type="ECO:0000256" key="9">
    <source>
        <dbReference type="ARBA" id="ARBA00022771"/>
    </source>
</evidence>
<feature type="compositionally biased region" description="Basic and acidic residues" evidence="27">
    <location>
        <begin position="571"/>
        <end position="584"/>
    </location>
</feature>
<dbReference type="CDD" id="cd22027">
    <property type="entry name" value="HMG-box_KMT2D"/>
    <property type="match status" value="1"/>
</dbReference>
<dbReference type="InterPro" id="IPR036910">
    <property type="entry name" value="HMG_box_dom_sf"/>
</dbReference>
<feature type="region of interest" description="Disordered" evidence="27">
    <location>
        <begin position="306"/>
        <end position="482"/>
    </location>
</feature>
<evidence type="ECO:0000256" key="14">
    <source>
        <dbReference type="ARBA" id="ARBA00023054"/>
    </source>
</evidence>
<dbReference type="EC" id="2.1.1.364" evidence="22"/>
<evidence type="ECO:0000256" key="21">
    <source>
        <dbReference type="ARBA" id="ARBA00023315"/>
    </source>
</evidence>
<feature type="region of interest" description="Disordered" evidence="27">
    <location>
        <begin position="630"/>
        <end position="1092"/>
    </location>
</feature>
<dbReference type="InterPro" id="IPR011011">
    <property type="entry name" value="Znf_FYVE_PHD"/>
</dbReference>
<keyword evidence="10" id="KW-0862">Zinc</keyword>
<feature type="compositionally biased region" description="Low complexity" evidence="27">
    <location>
        <begin position="2686"/>
        <end position="2704"/>
    </location>
</feature>
<evidence type="ECO:0000256" key="19">
    <source>
        <dbReference type="ARBA" id="ARBA00023242"/>
    </source>
</evidence>
<protein>
    <recommendedName>
        <fullName evidence="26">Histone-lysine N-methyltransferase 2C</fullName>
        <ecNumber evidence="22">2.1.1.364</ecNumber>
    </recommendedName>
</protein>
<feature type="region of interest" description="Disordered" evidence="27">
    <location>
        <begin position="2893"/>
        <end position="2935"/>
    </location>
</feature>
<dbReference type="Gene3D" id="1.10.30.10">
    <property type="entry name" value="High mobility group box domain"/>
    <property type="match status" value="1"/>
</dbReference>
<feature type="compositionally biased region" description="Acidic residues" evidence="27">
    <location>
        <begin position="1424"/>
        <end position="1445"/>
    </location>
</feature>
<sequence>MEEELLLQCQYCDRWVHAVCESLYTEDEVEQASDEGFACTSCTPYVPKPVVESAIMASIKIKEPEPQFYRLEGVWLTESGMSLLRSISMSPLHKRRQRRSRLGTLCCDGGPDGMDMREVEGDGDDGKGCGEPMDCESKMEAPGSPDREGGERDAGAEGMGDCDGLKGGADETEDSKKRKRKPYRPGIGGFMVRQRKCHTRLKKEFFAQLAGETTLDGQPIERTIEEGPHPDTDNIMDPKPAEGEEQAKKRRGRKKSKLEDMFPAYLQEAFFGKTLIDLSKKAVMVAPGQRSGACLVQPVLLKPAGVQPAAPEAKDRAADGSFPVKREGGEVPQPQGDGTGIPIPSSAVKEQSAHLQDSEPEKSEGLPQGVESQDSEQFFRKVLGVSDGSSLGGMKPILEGTKGELNRSAAPQRALPSGPLPSAGMMDAFPGLSQSPFFEMRERGLFSPDGGEESPWATPSTPVTPSSPPTPTEAEGDGLSYNQRSLQRWEKDEELGELSTISPVLYANTNFPTLKQDYPDWASRCKQIMKIWRKVSAADKVPYLQKAKDNRAAQRINKAQKQAESQVCRPIKTEAVRPKGERPTLHLQIPPPSGSASISSHPSSADSPYSFPPDSGSSSVFFSDGALKTPLSAESRTDPLAKLPPQSPLSHSHPSTPFSHTGASPLQASSSGYPASSPQGPPQGRPDSLGLFDMQPGTPGTPRRAQHVDPYFKSQLQQQQQQQGLLLHSQQGSQEALGPSGSPHSRGPSIGESPVFSPLHNTQHVDPFRGQPGMGRSDFGSSSSPSAVASSPVGAGQHRAEFSAPSPRSSVAGRLELSTGSPSGMLEAGDGLFKAPMTPRMHQGDGGPPHPGASPNHPSEGYRQSPSHSFSDPHSHPQVTPRPQSGDNCGLGAQRHPATQQDQGHRVPSSPQSQGSVPSPHTPGGMSSDPYAVQSPATPRFQSPDPCSRPPSRPQSRDPFAALHKPPRTPSHSSEGTGNYKTSPHPNQPPPGHPNSSSTVDPLSGKPAFNRSPSTGSYLSTQQQSPVVPGQPQLTQGADALGSRAPPASESQELSAVHPPELPHQPAAQGAQEMPDISTVQEPSLVGLSPSELEKYKQRQKLRDFIIRQQRQKITIKQEKEAAAAAAAGNASPGWSGGEMGAFQQDKTLRAPPPYPQDRVAPVPSEAQVSVPGKMPVVGGGMDDKLIRPPPTGTAAIMDTSGLRLQGSIRPGMFNRPPFPPQWQPQGPGQRRLPQPGLEAMGIRQNLNHGVNMQGMENAHTMMPGHGGENLQALGQGPPPQFIELRHNSQRLPLRPQFIPRAPQQRPRLFVQQQDLAPSYFQQHPIAQAGGLQADGSGVSQLGVPQGAMSVPGLLPSQTTGTVSQQPHLQTQAAASKSGMQSTEQQRVGHQGLVTEPPPTSVGPCEELPEPDLEGLGDGSGDGGVEDENDLTLDLDPDKGDDDLGNLDNLETNDPHLDDLLNGDEFDILAYTDPELDQGDPKDVFSDQLRLVEAESETPSSVAGSARCKVEDRGKDEPGQKCLTLSQKDSTTSVQHVAERADPSKVKVEDKCLIPQLQAGQSAVKNEMREAVSILLGGAASTAKTEQKETQQACLSSVRLGRLQYSMSGQGDPFSPGTPHGDIGDDPLGLPDVGGQHSPAVDLAKVESSLEGELPLLIQDLLEHEKKEQQKQQQLSSLQQGSIPAHFPGLSSQHPNPQGTEQLILQHQQPRPPAQGMMEQAGMVARAPHMIQQQQRMMGPGVVPHPHMAMAHQQAMMRTGQPGIHAGLGHQPQPVVKQSPLANNFFPDKVADLDKFPADDIIDPIAKAKMVALKGIKRVLAQDPTMVVPPGINRQQVSLLAQRLASAPGADPAQAAPGPPKEGETSDPIQTRPNPPQFVQGIINDAEQHQYEEWLLHTQQLLQMQLKILEEQIGVHRKSRKALCAKQRTAKKAGREFAEADAEKLKLVTEEQSKIQKQLDQVRKQQKEHTNLIAEYRSKQQQHQQSSGLLNPAHPTQGGPSHMFPKIPGQMMMGQQGAAVMGQHPGMMPLRMPQAQPFMGGPQQQLPAALGAPGPRVPGPSGTPAGFFPQGTPVQGADPRLLQERQLQHRMQMAKLQQQQQQQQQQQAMMCQQAMPHPNQQPGLIPQSQPGMMGSQLMAQHQAGTQQGIIATQANQQSMVQVQQGMVGGQTAAPPGQPINQPAAMMAAQPRLMVNQQPRPQLMMGQQGAAGPPGHPGLRGAPTQMTQQHQNILAQRMLASQQQMAQQRQVAPMVSQPGQDQGGHSQPSTPQMGSSPSAGSNTPQTQGSADGQNSAATDGRMLSPDSRTPPQQSGPSTPSQSSQQGSVNNPLDQGRQQQSQMYLTQHHHSNSQSVHEQQAGGTVNQQTGVVQQQQQQHHQLPVGVQRQGSVGSDKPSLMSVKEEGKPVDFLTQQQQNATQKPQEAGMQQQMMAPNNPGQAPPTAMALNPQQQALMAQQQKQQAMMGMLRAQQQGMMPQRPGVPTAQIRTTISIPAIIAQNPQLRNLPPTQQIQHIQALIAQRQLHQGQMLRMPVGQLRAQAPPGGQQMMGMEANQMPYGGKPGALAGQQQPGMFGQQPAVTSQVQQGMMVTAQQPQAGEMMQQQHIMRGHLPMPHSPMEQNRMLRPNSPRQPHVNSPGDPQRHVFNQPLRPPTPTQTQQQALMAAAAGRVPGSPSHAYSPRGPFGMSPAHPASPYSSHASSPSVADNRAGRGSPFSQVKASPLRSPGARSPLDCPGMKVESQTSSGEPPQMAPGMPNGPQRGMSIQQELKQVTESYTQQGEQCRIPIQNIKQEPREVQCDGSSEAHPGAIKRETLGETVSAGNNTSFINTGNVPRDQETQGPRSETGQQLLQKLLKTKNLQLNAQRPSEGIHSEINGHINSKLAMLEQKLQGTPRNMEDLQSLTKRAPVQKPKRINKPPGGGGPNSRKKNKKEDVGKSAENLIKQLKQGLSLLPLMEPSISASLDLFAPFGSSPVGGKDQLKGSFGNAVLDNIPDYYSQLLTKSNLSNPPTPPSSLPPTPPPSVQHKLLNGVTAGEELPENQKDADAAEEPMDSASEEVKSVDILAALPTPPHNQNEDIRMESDDEDTPETIIPASSPESNLGDVNPRFPHLLEPKEEETERAISPIIPLIPRTAIPAFPENKPFEAPDGKTVSMANHWDKTKSNEVSVTLTMSSAAAKKLNHVMMAMAQLLSIKMPGAYEVTYPPQIPELPGVEGTEKGPGHSGALCTKDSTSLSQDEWLRQFDVSLPGCTLKKQVDILALIKQEFQETDDKPAQHCYTTNVSDLDVRHLPVIPLEESPPPSPSPPQPPPALPVAGEEAESPKKSASPTPPSSSPVCVQTKTESEQDAGSTVGAPPQPADVSESEVPAPVLNTEPSSEQSDPTAPHEGGRSPVVKEEEEEDCVTKPAHSPKDSPIAMDSSPKTVKQRRPLSPDEEVTHPKVKKWRGVRWKRLQIVITIRKGGSKKETSREVSELMDRLRITLRPEKLPRDKRKCCFCHEEGDGATDGPARLLNIDVDLWVHLNCALWSTEVYETQGGALINVEVALRRGLRTLCAYCQKTGATNSCNRLRCPNVYHFACAIRARCMFFKDKTMLCTQHKLKGPSDDELSTFAVLRRVYIERDEVKQIASILQRSDRIHLFRVGGLIFHAIGQLLPSQMANFHSPTAIFPVGYEATRIYWSTRVPNKRCRYRCRIGEDDSRPLFEVRVLEHGMEDLHYRDTTAEGIWERVVQQVAKLRDDSSMLKLFTEHVKGEEMYGLTVHAVMRITESLPGVESCQNYQFRYGRHPLMELPLMINPTGSARSEPKVATQCKRPHTLNSTSVSKAYQSTFTGELNTPYSKQFVHSKSSQYRRLKTEWKNNVYLARSRIQGLGLYAAKDLEKHTMVIEYIGTVIRNEVANRREKIYESQNRGIYMFRINNEQVIDATLTGGPARYVNHSCAPNCVAEVVTFDKEDKIIIISSRRIPKGEELTYDYQFDFEDDQHKIPCHCGAWNCRKWMN</sequence>
<feature type="compositionally biased region" description="Low complexity" evidence="27">
    <location>
        <begin position="2308"/>
        <end position="2326"/>
    </location>
</feature>
<dbReference type="InterPro" id="IPR013083">
    <property type="entry name" value="Znf_RING/FYVE/PHD"/>
</dbReference>
<feature type="region of interest" description="Disordered" evidence="27">
    <location>
        <begin position="1160"/>
        <end position="1183"/>
    </location>
</feature>
<evidence type="ECO:0000259" key="30">
    <source>
        <dbReference type="PROSITE" id="PS51805"/>
    </source>
</evidence>
<dbReference type="InterPro" id="IPR034732">
    <property type="entry name" value="EPHD"/>
</dbReference>
<dbReference type="InterPro" id="IPR046341">
    <property type="entry name" value="SET_dom_sf"/>
</dbReference>
<dbReference type="GO" id="GO:0016746">
    <property type="term" value="F:acyltransferase activity"/>
    <property type="evidence" value="ECO:0007669"/>
    <property type="project" value="UniProtKB-KW"/>
</dbReference>
<organism evidence="31 32">
    <name type="scientific">Poecilia reticulata</name>
    <name type="common">Guppy</name>
    <name type="synonym">Acanthophacelus reticulatus</name>
    <dbReference type="NCBI Taxonomy" id="8081"/>
    <lineage>
        <taxon>Eukaryota</taxon>
        <taxon>Metazoa</taxon>
        <taxon>Chordata</taxon>
        <taxon>Craniata</taxon>
        <taxon>Vertebrata</taxon>
        <taxon>Euteleostomi</taxon>
        <taxon>Actinopterygii</taxon>
        <taxon>Neopterygii</taxon>
        <taxon>Teleostei</taxon>
        <taxon>Neoteleostei</taxon>
        <taxon>Acanthomorphata</taxon>
        <taxon>Ovalentaria</taxon>
        <taxon>Atherinomorphae</taxon>
        <taxon>Cyprinodontiformes</taxon>
        <taxon>Poeciliidae</taxon>
        <taxon>Poeciliinae</taxon>
        <taxon>Poecilia</taxon>
    </lineage>
</organism>
<evidence type="ECO:0000256" key="3">
    <source>
        <dbReference type="ARBA" id="ARBA00022553"/>
    </source>
</evidence>
<evidence type="ECO:0000259" key="28">
    <source>
        <dbReference type="PROSITE" id="PS50280"/>
    </source>
</evidence>
<feature type="compositionally biased region" description="Low complexity" evidence="27">
    <location>
        <begin position="2233"/>
        <end position="2249"/>
    </location>
</feature>
<evidence type="ECO:0000256" key="8">
    <source>
        <dbReference type="ARBA" id="ARBA00022737"/>
    </source>
</evidence>
<dbReference type="SMART" id="SM00508">
    <property type="entry name" value="PostSET"/>
    <property type="match status" value="1"/>
</dbReference>
<evidence type="ECO:0000256" key="13">
    <source>
        <dbReference type="ARBA" id="ARBA00023015"/>
    </source>
</evidence>
<feature type="compositionally biased region" description="Polar residues" evidence="27">
    <location>
        <begin position="661"/>
        <end position="678"/>
    </location>
</feature>
<feature type="compositionally biased region" description="Low complexity" evidence="27">
    <location>
        <begin position="594"/>
        <end position="615"/>
    </location>
</feature>
<feature type="compositionally biased region" description="Polar residues" evidence="27">
    <location>
        <begin position="2256"/>
        <end position="2296"/>
    </location>
</feature>
<feature type="region of interest" description="Disordered" evidence="27">
    <location>
        <begin position="1350"/>
        <end position="1458"/>
    </location>
</feature>
<dbReference type="PROSITE" id="PS50280">
    <property type="entry name" value="SET"/>
    <property type="match status" value="1"/>
</dbReference>
<evidence type="ECO:0000256" key="24">
    <source>
        <dbReference type="ARBA" id="ARBA00058707"/>
    </source>
</evidence>
<feature type="region of interest" description="Disordered" evidence="27">
    <location>
        <begin position="218"/>
        <end position="258"/>
    </location>
</feature>
<feature type="compositionally biased region" description="Pro residues" evidence="27">
    <location>
        <begin position="3008"/>
        <end position="3022"/>
    </location>
</feature>
<feature type="compositionally biased region" description="Low complexity" evidence="27">
    <location>
        <begin position="2357"/>
        <end position="2385"/>
    </location>
</feature>
<dbReference type="GO" id="GO:0044666">
    <property type="term" value="C:MLL3/4 complex"/>
    <property type="evidence" value="ECO:0007669"/>
    <property type="project" value="TreeGrafter"/>
</dbReference>
<dbReference type="InterPro" id="IPR009071">
    <property type="entry name" value="HMG_box_dom"/>
</dbReference>
<feature type="compositionally biased region" description="Polar residues" evidence="27">
    <location>
        <begin position="2327"/>
        <end position="2343"/>
    </location>
</feature>
<feature type="compositionally biased region" description="Low complexity" evidence="27">
    <location>
        <begin position="2205"/>
        <end position="2222"/>
    </location>
</feature>
<feature type="region of interest" description="Disordered" evidence="27">
    <location>
        <begin position="2817"/>
        <end position="2846"/>
    </location>
</feature>
<dbReference type="PROSITE" id="PS51542">
    <property type="entry name" value="FYRN"/>
    <property type="match status" value="1"/>
</dbReference>
<keyword evidence="15" id="KW-0238">DNA-binding</keyword>
<feature type="compositionally biased region" description="Basic and acidic residues" evidence="27">
    <location>
        <begin position="312"/>
        <end position="329"/>
    </location>
</feature>
<evidence type="ECO:0000256" key="22">
    <source>
        <dbReference type="ARBA" id="ARBA00023620"/>
    </source>
</evidence>
<evidence type="ECO:0000256" key="2">
    <source>
        <dbReference type="ARBA" id="ARBA00022481"/>
    </source>
</evidence>
<keyword evidence="12" id="KW-0007">Acetylation</keyword>
<feature type="domain" description="PHD-type" evidence="30">
    <location>
        <begin position="3491"/>
        <end position="3599"/>
    </location>
</feature>
<dbReference type="InterPro" id="IPR003888">
    <property type="entry name" value="FYrich_N"/>
</dbReference>
<feature type="region of interest" description="Disordered" evidence="27">
    <location>
        <begin position="113"/>
        <end position="188"/>
    </location>
</feature>
<dbReference type="CDD" id="cd19171">
    <property type="entry name" value="SET_KMT2C_2D"/>
    <property type="match status" value="1"/>
</dbReference>
<evidence type="ECO:0000256" key="1">
    <source>
        <dbReference type="ARBA" id="ARBA00004123"/>
    </source>
</evidence>
<keyword evidence="5" id="KW-0808">Transferase</keyword>
<dbReference type="FunFam" id="3.30.160.360:FF:000001">
    <property type="entry name" value="Histone-lysine N-methyltransferase"/>
    <property type="match status" value="1"/>
</dbReference>
<dbReference type="Gene3D" id="3.30.160.360">
    <property type="match status" value="1"/>
</dbReference>
<dbReference type="PROSITE" id="PS51543">
    <property type="entry name" value="FYRC"/>
    <property type="match status" value="1"/>
</dbReference>
<dbReference type="Gene3D" id="2.170.270.10">
    <property type="entry name" value="SET domain"/>
    <property type="match status" value="1"/>
</dbReference>
<feature type="compositionally biased region" description="Polar residues" evidence="27">
    <location>
        <begin position="1011"/>
        <end position="1021"/>
    </location>
</feature>
<feature type="region of interest" description="Disordered" evidence="27">
    <location>
        <begin position="571"/>
        <end position="615"/>
    </location>
</feature>
<keyword evidence="8" id="KW-0677">Repeat</keyword>
<feature type="compositionally biased region" description="Basic and acidic residues" evidence="27">
    <location>
        <begin position="1508"/>
        <end position="1519"/>
    </location>
</feature>
<feature type="compositionally biased region" description="Polar residues" evidence="27">
    <location>
        <begin position="3373"/>
        <end position="3382"/>
    </location>
</feature>
<feature type="compositionally biased region" description="Polar residues" evidence="27">
    <location>
        <begin position="2425"/>
        <end position="2437"/>
    </location>
</feature>